<dbReference type="Proteomes" id="UP000199411">
    <property type="component" value="Unassembled WGS sequence"/>
</dbReference>
<reference evidence="3" key="1">
    <citation type="submission" date="2016-10" db="EMBL/GenBank/DDBJ databases">
        <authorList>
            <person name="Varghese N."/>
            <person name="Submissions S."/>
        </authorList>
    </citation>
    <scope>NUCLEOTIDE SEQUENCE [LARGE SCALE GENOMIC DNA]</scope>
    <source>
        <strain evidence="3">DSM 8415</strain>
    </source>
</reference>
<evidence type="ECO:0000259" key="1">
    <source>
        <dbReference type="SMART" id="SM00849"/>
    </source>
</evidence>
<dbReference type="Pfam" id="PF19583">
    <property type="entry name" value="ODP"/>
    <property type="match status" value="1"/>
</dbReference>
<proteinExistence type="predicted"/>
<name>A0A1G6HN50_9BACT</name>
<sequence length="259" mass="29197">MGYINLSNEQVNISNGEVLFEESGHKFIWLGWDESDIKGGFIQVNQYLIISNGKGTLLDPGGVHVFPKVVANVSRYIDLNDIKNIFYTHQDPDVSSGIAMWLSITNANVYISKLWVRFLPHFGITDVSRIIPIEDNGDKIDSFEAIPAHFMHSPGQHVLYDPASKILFSGDIGAAVFGSKTYLFVENFDSHVSLMEGFHKRYMASNAVCKNFVNRIRKYDINMIAPQHGAIFKKEEAKTFLSWLESLKCGSDIIDEISR</sequence>
<dbReference type="AlphaFoldDB" id="A0A1G6HN50"/>
<evidence type="ECO:0000313" key="3">
    <source>
        <dbReference type="Proteomes" id="UP000199411"/>
    </source>
</evidence>
<dbReference type="PANTHER" id="PTHR43041:SF1">
    <property type="entry name" value="METALLO-BETA-LACTAMASE DOMAIN-CONTAINING PROTEIN"/>
    <property type="match status" value="1"/>
</dbReference>
<protein>
    <submittedName>
        <fullName evidence="2">Metallo-beta-lactamase superfamily protein</fullName>
    </submittedName>
</protein>
<dbReference type="PANTHER" id="PTHR43041">
    <property type="entry name" value="HYDROLASE, METALLO-BETA-LACTAMASE SUPERFAMILY"/>
    <property type="match status" value="1"/>
</dbReference>
<evidence type="ECO:0000313" key="2">
    <source>
        <dbReference type="EMBL" id="SDB94866.1"/>
    </source>
</evidence>
<dbReference type="SMART" id="SM00849">
    <property type="entry name" value="Lactamase_B"/>
    <property type="match status" value="1"/>
</dbReference>
<dbReference type="EMBL" id="FMYU01000001">
    <property type="protein sequence ID" value="SDB94866.1"/>
    <property type="molecule type" value="Genomic_DNA"/>
</dbReference>
<accession>A0A1G6HN50</accession>
<dbReference type="InterPro" id="IPR045761">
    <property type="entry name" value="ODP_dom"/>
</dbReference>
<dbReference type="SUPFAM" id="SSF56281">
    <property type="entry name" value="Metallo-hydrolase/oxidoreductase"/>
    <property type="match status" value="1"/>
</dbReference>
<dbReference type="CDD" id="cd07709">
    <property type="entry name" value="flavodiiron_proteins_MBL-fold"/>
    <property type="match status" value="1"/>
</dbReference>
<dbReference type="InterPro" id="IPR036866">
    <property type="entry name" value="RibonucZ/Hydroxyglut_hydro"/>
</dbReference>
<dbReference type="InterPro" id="IPR001279">
    <property type="entry name" value="Metallo-B-lactamas"/>
</dbReference>
<feature type="domain" description="Metallo-beta-lactamase" evidence="1">
    <location>
        <begin position="43"/>
        <end position="228"/>
    </location>
</feature>
<dbReference type="RefSeq" id="WP_092127244.1">
    <property type="nucleotide sequence ID" value="NZ_FMYU01000001.1"/>
</dbReference>
<organism evidence="2 3">
    <name type="scientific">Desulfurella multipotens</name>
    <dbReference type="NCBI Taxonomy" id="79269"/>
    <lineage>
        <taxon>Bacteria</taxon>
        <taxon>Pseudomonadati</taxon>
        <taxon>Campylobacterota</taxon>
        <taxon>Desulfurellia</taxon>
        <taxon>Desulfurellales</taxon>
        <taxon>Desulfurellaceae</taxon>
        <taxon>Desulfurella</taxon>
    </lineage>
</organism>
<gene>
    <name evidence="2" type="ORF">SAMN05660835_00011</name>
</gene>
<dbReference type="OrthoDB" id="9768433at2"/>
<keyword evidence="3" id="KW-1185">Reference proteome</keyword>
<dbReference type="Gene3D" id="3.60.15.10">
    <property type="entry name" value="Ribonuclease Z/Hydroxyacylglutathione hydrolase-like"/>
    <property type="match status" value="1"/>
</dbReference>